<dbReference type="HOGENOM" id="CLU_2381254_0_0_9"/>
<proteinExistence type="predicted"/>
<gene>
    <name evidence="1" type="ORF">COPCOM_01717</name>
</gene>
<comment type="caution">
    <text evidence="1">The sequence shown here is derived from an EMBL/GenBank/DDBJ whole genome shotgun (WGS) entry which is preliminary data.</text>
</comment>
<sequence>MLSESAITTSFFWKADNLRIFPENCSICTKQRNKKNRQVIKIPQITCHGQICNHLIFQSTQSQPDKHQNIHQAKTVQHRFLNNPLIQRIPPQDK</sequence>
<dbReference type="Proteomes" id="UP000003793">
    <property type="component" value="Unassembled WGS sequence"/>
</dbReference>
<protein>
    <submittedName>
        <fullName evidence="1">Uncharacterized protein</fullName>
    </submittedName>
</protein>
<dbReference type="AlphaFoldDB" id="C0B991"/>
<evidence type="ECO:0000313" key="2">
    <source>
        <dbReference type="Proteomes" id="UP000003793"/>
    </source>
</evidence>
<organism evidence="1 2">
    <name type="scientific">Coprococcus comes ATCC 27758</name>
    <dbReference type="NCBI Taxonomy" id="470146"/>
    <lineage>
        <taxon>Bacteria</taxon>
        <taxon>Bacillati</taxon>
        <taxon>Bacillota</taxon>
        <taxon>Clostridia</taxon>
        <taxon>Lachnospirales</taxon>
        <taxon>Lachnospiraceae</taxon>
        <taxon>Coprococcus</taxon>
    </lineage>
</organism>
<reference evidence="1 2" key="2">
    <citation type="submission" date="2009-03" db="EMBL/GenBank/DDBJ databases">
        <title>Draft genome sequence of Coprococcus comes (ATCC 27758).</title>
        <authorList>
            <person name="Sudarsanam P."/>
            <person name="Ley R."/>
            <person name="Guruge J."/>
            <person name="Turnbaugh P.J."/>
            <person name="Mahowald M."/>
            <person name="Liep D."/>
            <person name="Gordon J."/>
        </authorList>
    </citation>
    <scope>NUCLEOTIDE SEQUENCE [LARGE SCALE GENOMIC DNA]</scope>
    <source>
        <strain evidence="1 2">ATCC 27758</strain>
    </source>
</reference>
<dbReference type="EMBL" id="ABVR01000040">
    <property type="protein sequence ID" value="EEG89843.1"/>
    <property type="molecule type" value="Genomic_DNA"/>
</dbReference>
<accession>C0B991</accession>
<name>C0B991_9FIRM</name>
<evidence type="ECO:0000313" key="1">
    <source>
        <dbReference type="EMBL" id="EEG89843.1"/>
    </source>
</evidence>
<reference evidence="1 2" key="1">
    <citation type="submission" date="2009-02" db="EMBL/GenBank/DDBJ databases">
        <authorList>
            <person name="Fulton L."/>
            <person name="Clifton S."/>
            <person name="Fulton B."/>
            <person name="Xu J."/>
            <person name="Minx P."/>
            <person name="Pepin K.H."/>
            <person name="Johnson M."/>
            <person name="Bhonagiri V."/>
            <person name="Nash W.E."/>
            <person name="Mardis E.R."/>
            <person name="Wilson R.K."/>
        </authorList>
    </citation>
    <scope>NUCLEOTIDE SEQUENCE [LARGE SCALE GENOMIC DNA]</scope>
    <source>
        <strain evidence="1 2">ATCC 27758</strain>
    </source>
</reference>